<evidence type="ECO:0000259" key="6">
    <source>
        <dbReference type="Pfam" id="PF08386"/>
    </source>
</evidence>
<dbReference type="PANTHER" id="PTHR43248">
    <property type="entry name" value="2-SUCCINYL-6-HYDROXY-2,4-CYCLOHEXADIENE-1-CARBOXYLATE SYNTHASE"/>
    <property type="match status" value="1"/>
</dbReference>
<feature type="domain" description="AB hydrolase-1" evidence="5">
    <location>
        <begin position="153"/>
        <end position="339"/>
    </location>
</feature>
<dbReference type="InterPro" id="IPR000073">
    <property type="entry name" value="AB_hydrolase_1"/>
</dbReference>
<feature type="region of interest" description="Disordered" evidence="4">
    <location>
        <begin position="47"/>
        <end position="98"/>
    </location>
</feature>
<evidence type="ECO:0000313" key="7">
    <source>
        <dbReference type="EMBL" id="QDO89896.1"/>
    </source>
</evidence>
<evidence type="ECO:0000256" key="3">
    <source>
        <dbReference type="ARBA" id="ARBA00022801"/>
    </source>
</evidence>
<dbReference type="InterPro" id="IPR051601">
    <property type="entry name" value="Serine_prot/Carboxylest_S33"/>
</dbReference>
<dbReference type="AlphaFoldDB" id="A0A516GEF4"/>
<dbReference type="Proteomes" id="UP000315395">
    <property type="component" value="Chromosome"/>
</dbReference>
<dbReference type="SUPFAM" id="SSF53474">
    <property type="entry name" value="alpha/beta-Hydrolases"/>
    <property type="match status" value="1"/>
</dbReference>
<dbReference type="Pfam" id="PF08386">
    <property type="entry name" value="Abhydrolase_4"/>
    <property type="match status" value="1"/>
</dbReference>
<evidence type="ECO:0000256" key="4">
    <source>
        <dbReference type="SAM" id="MobiDB-lite"/>
    </source>
</evidence>
<dbReference type="OrthoDB" id="3252468at2"/>
<dbReference type="InterPro" id="IPR013595">
    <property type="entry name" value="Pept_S33_TAP-like_C"/>
</dbReference>
<evidence type="ECO:0000256" key="2">
    <source>
        <dbReference type="ARBA" id="ARBA00022729"/>
    </source>
</evidence>
<evidence type="ECO:0000256" key="1">
    <source>
        <dbReference type="ARBA" id="ARBA00010088"/>
    </source>
</evidence>
<feature type="region of interest" description="Disordered" evidence="4">
    <location>
        <begin position="1"/>
        <end position="22"/>
    </location>
</feature>
<dbReference type="EMBL" id="CP041616">
    <property type="protein sequence ID" value="QDO89896.1"/>
    <property type="molecule type" value="Genomic_DNA"/>
</dbReference>
<proteinExistence type="inferred from homology"/>
<keyword evidence="8" id="KW-1185">Reference proteome</keyword>
<organism evidence="7 8">
    <name type="scientific">Ornithinimicrobium ciconiae</name>
    <dbReference type="NCBI Taxonomy" id="2594265"/>
    <lineage>
        <taxon>Bacteria</taxon>
        <taxon>Bacillati</taxon>
        <taxon>Actinomycetota</taxon>
        <taxon>Actinomycetes</taxon>
        <taxon>Micrococcales</taxon>
        <taxon>Ornithinimicrobiaceae</taxon>
        <taxon>Ornithinimicrobium</taxon>
    </lineage>
</organism>
<dbReference type="Gene3D" id="3.40.50.1820">
    <property type="entry name" value="alpha/beta hydrolase"/>
    <property type="match status" value="1"/>
</dbReference>
<gene>
    <name evidence="7" type="ORF">FNH13_17480</name>
</gene>
<dbReference type="Pfam" id="PF00561">
    <property type="entry name" value="Abhydrolase_1"/>
    <property type="match status" value="1"/>
</dbReference>
<dbReference type="PANTHER" id="PTHR43248:SF29">
    <property type="entry name" value="TRIPEPTIDYL AMINOPEPTIDASE"/>
    <property type="match status" value="1"/>
</dbReference>
<evidence type="ECO:0000259" key="5">
    <source>
        <dbReference type="Pfam" id="PF00561"/>
    </source>
</evidence>
<feature type="domain" description="Peptidase S33 tripeptidyl aminopeptidase-like C-terminal" evidence="6">
    <location>
        <begin position="461"/>
        <end position="564"/>
    </location>
</feature>
<dbReference type="KEGG" id="orz:FNH13_17480"/>
<keyword evidence="2" id="KW-0732">Signal</keyword>
<keyword evidence="3 7" id="KW-0378">Hydrolase</keyword>
<accession>A0A516GEF4</accession>
<name>A0A516GEF4_9MICO</name>
<dbReference type="GO" id="GO:0016787">
    <property type="term" value="F:hydrolase activity"/>
    <property type="evidence" value="ECO:0007669"/>
    <property type="project" value="UniProtKB-KW"/>
</dbReference>
<comment type="similarity">
    <text evidence="1">Belongs to the peptidase S33 family.</text>
</comment>
<evidence type="ECO:0000313" key="8">
    <source>
        <dbReference type="Proteomes" id="UP000315395"/>
    </source>
</evidence>
<protein>
    <submittedName>
        <fullName evidence="7">Alpha/beta hydrolase</fullName>
    </submittedName>
</protein>
<feature type="compositionally biased region" description="Gly residues" evidence="4">
    <location>
        <begin position="79"/>
        <end position="95"/>
    </location>
</feature>
<dbReference type="InterPro" id="IPR029058">
    <property type="entry name" value="AB_hydrolase_fold"/>
</dbReference>
<reference evidence="7 8" key="1">
    <citation type="submission" date="2019-07" db="EMBL/GenBank/DDBJ databases">
        <title>complete genome sequencing of Ornithinimicrobium sp. H23M54.</title>
        <authorList>
            <person name="Bae J.-W."/>
            <person name="Lee S.-Y."/>
        </authorList>
    </citation>
    <scope>NUCLEOTIDE SEQUENCE [LARGE SCALE GENOMIC DNA]</scope>
    <source>
        <strain evidence="7 8">H23M54</strain>
    </source>
</reference>
<sequence length="564" mass="58614">MTINRVGTPQSRRGPSVRTNGSVRGRLSSLAVGGALLGLVAAGCTGAPSTERVEPGQQSSTGSDKGQGTGDTGEATGDAGQGTGGGTGPATGGAGAVPEGLEEFYGQDIAWESCDGGECATLTVPIDYDEPDGSTIELALLRVPAGDSSQGSLVLNPGGPGGSGVDYARSAGMVYSDTVREHYDIVGFDPRGVGQSAPITCFDDARMDEWIGFDPTPDDAAEEEAALQQGRDFAAACEENSGELLGHVSTVEVVRDMDVLRSALGQEQLDYFGASYGTVLGATYAELFPANVGRFVLDGAVDPTMVGIDSAVAQTEGFERATRAYVEDCVAQGDCPLGGDVDSAMQAIPDLLAQLDAEPIPLDSDPAGELTEGWAMYGIVVAMYDQAGWPILTQAIRSAQDGDGTMLMFLANLYFDRGTDGTHNSNSSQAFYAVQCLDSSNNDAPEVDDEEALRRYVEASPTWGRHFATMDKSTCEDWPVAIDGPPLTEYTAEGAAPIVVIGTTRDPATPYEQAVALADMLDSGVLVSFDGDGHTAYGRSNDCVDDAIDAFLTEGTVPEDGLSC</sequence>